<dbReference type="InterPro" id="IPR001482">
    <property type="entry name" value="T2SS/T4SS_dom"/>
</dbReference>
<dbReference type="EMBL" id="FUWR01000009">
    <property type="protein sequence ID" value="SJZ88674.1"/>
    <property type="molecule type" value="Genomic_DNA"/>
</dbReference>
<dbReference type="Pfam" id="PF00437">
    <property type="entry name" value="T2SSE"/>
    <property type="match status" value="1"/>
</dbReference>
<dbReference type="PROSITE" id="PS00662">
    <property type="entry name" value="T2SP_E"/>
    <property type="match status" value="1"/>
</dbReference>
<evidence type="ECO:0000256" key="1">
    <source>
        <dbReference type="ARBA" id="ARBA00006611"/>
    </source>
</evidence>
<evidence type="ECO:0000259" key="4">
    <source>
        <dbReference type="PROSITE" id="PS00662"/>
    </source>
</evidence>
<keyword evidence="3" id="KW-0067">ATP-binding</keyword>
<dbReference type="PANTHER" id="PTHR30258:SF1">
    <property type="entry name" value="PROTEIN TRANSPORT PROTEIN HOFB HOMOLOG"/>
    <property type="match status" value="1"/>
</dbReference>
<proteinExistence type="inferred from homology"/>
<dbReference type="InterPro" id="IPR027417">
    <property type="entry name" value="P-loop_NTPase"/>
</dbReference>
<dbReference type="InterPro" id="IPR037257">
    <property type="entry name" value="T2SS_E_N_sf"/>
</dbReference>
<accession>A0A1T4PAY0</accession>
<dbReference type="InterPro" id="IPR007831">
    <property type="entry name" value="T2SS_GspE_N"/>
</dbReference>
<dbReference type="SUPFAM" id="SSF160246">
    <property type="entry name" value="EspE N-terminal domain-like"/>
    <property type="match status" value="1"/>
</dbReference>
<dbReference type="Gene3D" id="3.30.450.90">
    <property type="match status" value="1"/>
</dbReference>
<dbReference type="FunFam" id="3.40.50.300:FF:000398">
    <property type="entry name" value="Type IV pilus assembly ATPase PilB"/>
    <property type="match status" value="1"/>
</dbReference>
<organism evidence="5 6">
    <name type="scientific">Trichlorobacter thiogenes</name>
    <dbReference type="NCBI Taxonomy" id="115783"/>
    <lineage>
        <taxon>Bacteria</taxon>
        <taxon>Pseudomonadati</taxon>
        <taxon>Thermodesulfobacteriota</taxon>
        <taxon>Desulfuromonadia</taxon>
        <taxon>Geobacterales</taxon>
        <taxon>Geobacteraceae</taxon>
        <taxon>Trichlorobacter</taxon>
    </lineage>
</organism>
<gene>
    <name evidence="5" type="ORF">SAMN02745119_01907</name>
</gene>
<feature type="domain" description="Bacterial type II secretion system protein E" evidence="4">
    <location>
        <begin position="391"/>
        <end position="405"/>
    </location>
</feature>
<name>A0A1T4PAY0_9BACT</name>
<dbReference type="SUPFAM" id="SSF52540">
    <property type="entry name" value="P-loop containing nucleoside triphosphate hydrolases"/>
    <property type="match status" value="1"/>
</dbReference>
<evidence type="ECO:0000256" key="3">
    <source>
        <dbReference type="ARBA" id="ARBA00022840"/>
    </source>
</evidence>
<dbReference type="OrthoDB" id="9805147at2"/>
<reference evidence="6" key="1">
    <citation type="submission" date="2017-02" db="EMBL/GenBank/DDBJ databases">
        <authorList>
            <person name="Varghese N."/>
            <person name="Submissions S."/>
        </authorList>
    </citation>
    <scope>NUCLEOTIDE SEQUENCE [LARGE SCALE GENOMIC DNA]</scope>
    <source>
        <strain evidence="6">ATCC BAA-34</strain>
    </source>
</reference>
<dbReference type="PANTHER" id="PTHR30258">
    <property type="entry name" value="TYPE II SECRETION SYSTEM PROTEIN GSPE-RELATED"/>
    <property type="match status" value="1"/>
</dbReference>
<sequence>MNSTQHKKLSEIMADLDALTSEEIDLVLARQAAQGGRFGEAARELGLVDESMVARALAAQFGMPFVDLGSFKVDHGLFDTLSPDLMYRYHFVPLALDEGVLNIAIADPTDVLILDELELVLDRPITFSVAAAPAINKLLKGGEGTRRVLRDVSEDFLLQLVKETDNGEEVLSLESLSSDTASSPIVKLINTTLLDALGRRASDIHIETGHDGVTIKYRIDGVLYQANDPIDLHFQGPIISRLKVMSELDISERRIPQDGRFKIRLGDKSIDFRVSIMPSAHGEDAVIRILDKESIAAEMKGLSLEHLGIHPRELVRIRRKIREPYGMVLVTGPTGSGKTTTLYAALTEIHTGLDKIITIEDPVEYLLHGILQIPVNEKKGLTFARGLRSILRHDPDKIMVGEIRDPETAQIAVQSALTGHLVFTTVHANNVLDVIGRFTHMGLDPYNFVSSLNCVMAQRLVRKVCKECRRPVELTEQQLLDAAINPAVRATATFFEAVGCDACNNTGYRGRSAIIEMLEMNDELRDMIVSKTPAVRMKQVAREQGTVFLREAAVEKLCAGDTTLQEINRVTFVE</sequence>
<keyword evidence="2" id="KW-0547">Nucleotide-binding</keyword>
<keyword evidence="6" id="KW-1185">Reference proteome</keyword>
<dbReference type="GO" id="GO:0005524">
    <property type="term" value="F:ATP binding"/>
    <property type="evidence" value="ECO:0007669"/>
    <property type="project" value="UniProtKB-KW"/>
</dbReference>
<comment type="similarity">
    <text evidence="1">Belongs to the GSP E family.</text>
</comment>
<dbReference type="STRING" id="115783.SAMN02745119_01907"/>
<dbReference type="GO" id="GO:0016887">
    <property type="term" value="F:ATP hydrolysis activity"/>
    <property type="evidence" value="ECO:0007669"/>
    <property type="project" value="TreeGrafter"/>
</dbReference>
<dbReference type="RefSeq" id="WP_078790196.1">
    <property type="nucleotide sequence ID" value="NZ_FUWR01000009.1"/>
</dbReference>
<dbReference type="Gene3D" id="3.40.50.300">
    <property type="entry name" value="P-loop containing nucleotide triphosphate hydrolases"/>
    <property type="match status" value="1"/>
</dbReference>
<dbReference type="Proteomes" id="UP000190102">
    <property type="component" value="Unassembled WGS sequence"/>
</dbReference>
<dbReference type="GO" id="GO:0005886">
    <property type="term" value="C:plasma membrane"/>
    <property type="evidence" value="ECO:0007669"/>
    <property type="project" value="TreeGrafter"/>
</dbReference>
<dbReference type="Gene3D" id="3.30.300.160">
    <property type="entry name" value="Type II secretion system, protein E, N-terminal domain"/>
    <property type="match status" value="1"/>
</dbReference>
<protein>
    <submittedName>
        <fullName evidence="5">Type IV pilus assembly protein PilB</fullName>
    </submittedName>
</protein>
<dbReference type="AlphaFoldDB" id="A0A1T4PAY0"/>
<evidence type="ECO:0000256" key="2">
    <source>
        <dbReference type="ARBA" id="ARBA00022741"/>
    </source>
</evidence>
<evidence type="ECO:0000313" key="5">
    <source>
        <dbReference type="EMBL" id="SJZ88674.1"/>
    </source>
</evidence>
<evidence type="ECO:0000313" key="6">
    <source>
        <dbReference type="Proteomes" id="UP000190102"/>
    </source>
</evidence>
<dbReference type="CDD" id="cd01129">
    <property type="entry name" value="PulE-GspE-like"/>
    <property type="match status" value="1"/>
</dbReference>
<dbReference type="Pfam" id="PF05157">
    <property type="entry name" value="MshEN"/>
    <property type="match status" value="1"/>
</dbReference>